<evidence type="ECO:0000313" key="2">
    <source>
        <dbReference type="Proteomes" id="UP000275078"/>
    </source>
</evidence>
<proteinExistence type="predicted"/>
<evidence type="ECO:0000313" key="1">
    <source>
        <dbReference type="EMBL" id="RPA87187.1"/>
    </source>
</evidence>
<keyword evidence="2" id="KW-1185">Reference proteome</keyword>
<name>A0A3N4IP14_ASCIM</name>
<dbReference type="AlphaFoldDB" id="A0A3N4IP14"/>
<reference evidence="1 2" key="1">
    <citation type="journal article" date="2018" name="Nat. Ecol. Evol.">
        <title>Pezizomycetes genomes reveal the molecular basis of ectomycorrhizal truffle lifestyle.</title>
        <authorList>
            <person name="Murat C."/>
            <person name="Payen T."/>
            <person name="Noel B."/>
            <person name="Kuo A."/>
            <person name="Morin E."/>
            <person name="Chen J."/>
            <person name="Kohler A."/>
            <person name="Krizsan K."/>
            <person name="Balestrini R."/>
            <person name="Da Silva C."/>
            <person name="Montanini B."/>
            <person name="Hainaut M."/>
            <person name="Levati E."/>
            <person name="Barry K.W."/>
            <person name="Belfiori B."/>
            <person name="Cichocki N."/>
            <person name="Clum A."/>
            <person name="Dockter R.B."/>
            <person name="Fauchery L."/>
            <person name="Guy J."/>
            <person name="Iotti M."/>
            <person name="Le Tacon F."/>
            <person name="Lindquist E.A."/>
            <person name="Lipzen A."/>
            <person name="Malagnac F."/>
            <person name="Mello A."/>
            <person name="Molinier V."/>
            <person name="Miyauchi S."/>
            <person name="Poulain J."/>
            <person name="Riccioni C."/>
            <person name="Rubini A."/>
            <person name="Sitrit Y."/>
            <person name="Splivallo R."/>
            <person name="Traeger S."/>
            <person name="Wang M."/>
            <person name="Zifcakova L."/>
            <person name="Wipf D."/>
            <person name="Zambonelli A."/>
            <person name="Paolocci F."/>
            <person name="Nowrousian M."/>
            <person name="Ottonello S."/>
            <person name="Baldrian P."/>
            <person name="Spatafora J.W."/>
            <person name="Henrissat B."/>
            <person name="Nagy L.G."/>
            <person name="Aury J.M."/>
            <person name="Wincker P."/>
            <person name="Grigoriev I.V."/>
            <person name="Bonfante P."/>
            <person name="Martin F.M."/>
        </authorList>
    </citation>
    <scope>NUCLEOTIDE SEQUENCE [LARGE SCALE GENOMIC DNA]</scope>
    <source>
        <strain evidence="1 2">RN42</strain>
    </source>
</reference>
<organism evidence="1 2">
    <name type="scientific">Ascobolus immersus RN42</name>
    <dbReference type="NCBI Taxonomy" id="1160509"/>
    <lineage>
        <taxon>Eukaryota</taxon>
        <taxon>Fungi</taxon>
        <taxon>Dikarya</taxon>
        <taxon>Ascomycota</taxon>
        <taxon>Pezizomycotina</taxon>
        <taxon>Pezizomycetes</taxon>
        <taxon>Pezizales</taxon>
        <taxon>Ascobolaceae</taxon>
        <taxon>Ascobolus</taxon>
    </lineage>
</organism>
<gene>
    <name evidence="1" type="ORF">BJ508DRAFT_97025</name>
</gene>
<protein>
    <submittedName>
        <fullName evidence="1">Uncharacterized protein</fullName>
    </submittedName>
</protein>
<dbReference type="EMBL" id="ML119647">
    <property type="protein sequence ID" value="RPA87187.1"/>
    <property type="molecule type" value="Genomic_DNA"/>
</dbReference>
<sequence length="186" mass="21637">MYINPIYWLMVTPARYRATRERVYPGCRIGTILDLRPTSARMALTGAVDLPGGLICMYIHTLRMYYASLIFPSHLPECNTAMIFHRLPACSEALHFSAILASFTIWVRKSDFFKRQLVSDDVRTSSKHISRTIYAWWIYRNRLAVLIREADFSRFAVWSTSSSAMHSSTCYQTNIYPQRIISIRYC</sequence>
<accession>A0A3N4IP14</accession>
<dbReference type="Proteomes" id="UP000275078">
    <property type="component" value="Unassembled WGS sequence"/>
</dbReference>